<dbReference type="CDD" id="cd12148">
    <property type="entry name" value="fungal_TF_MHR"/>
    <property type="match status" value="1"/>
</dbReference>
<reference evidence="8" key="1">
    <citation type="submission" date="2022-12" db="EMBL/GenBank/DDBJ databases">
        <authorList>
            <person name="Petersen C."/>
        </authorList>
    </citation>
    <scope>NUCLEOTIDE SEQUENCE</scope>
    <source>
        <strain evidence="8">IBT 29677</strain>
    </source>
</reference>
<dbReference type="GO" id="GO:0000981">
    <property type="term" value="F:DNA-binding transcription factor activity, RNA polymerase II-specific"/>
    <property type="evidence" value="ECO:0007669"/>
    <property type="project" value="InterPro"/>
</dbReference>
<reference evidence="8" key="2">
    <citation type="journal article" date="2023" name="IMA Fungus">
        <title>Comparative genomic study of the Penicillium genus elucidates a diverse pangenome and 15 lateral gene transfer events.</title>
        <authorList>
            <person name="Petersen C."/>
            <person name="Sorensen T."/>
            <person name="Nielsen M.R."/>
            <person name="Sondergaard T.E."/>
            <person name="Sorensen J.L."/>
            <person name="Fitzpatrick D.A."/>
            <person name="Frisvad J.C."/>
            <person name="Nielsen K.L."/>
        </authorList>
    </citation>
    <scope>NUCLEOTIDE SEQUENCE</scope>
    <source>
        <strain evidence="8">IBT 29677</strain>
    </source>
</reference>
<dbReference type="PROSITE" id="PS00463">
    <property type="entry name" value="ZN2_CY6_FUNGAL_1"/>
    <property type="match status" value="1"/>
</dbReference>
<accession>A0A9X0BC66</accession>
<dbReference type="InterPro" id="IPR001138">
    <property type="entry name" value="Zn2Cys6_DnaBD"/>
</dbReference>
<dbReference type="CDD" id="cd00067">
    <property type="entry name" value="GAL4"/>
    <property type="match status" value="1"/>
</dbReference>
<feature type="region of interest" description="Disordered" evidence="6">
    <location>
        <begin position="1"/>
        <end position="21"/>
    </location>
</feature>
<dbReference type="SMART" id="SM00906">
    <property type="entry name" value="Fungal_trans"/>
    <property type="match status" value="1"/>
</dbReference>
<evidence type="ECO:0000313" key="9">
    <source>
        <dbReference type="Proteomes" id="UP001147747"/>
    </source>
</evidence>
<dbReference type="Gene3D" id="4.10.240.10">
    <property type="entry name" value="Zn(2)-C6 fungal-type DNA-binding domain"/>
    <property type="match status" value="1"/>
</dbReference>
<evidence type="ECO:0000256" key="1">
    <source>
        <dbReference type="ARBA" id="ARBA00022723"/>
    </source>
</evidence>
<evidence type="ECO:0000313" key="8">
    <source>
        <dbReference type="EMBL" id="KAJ5404309.1"/>
    </source>
</evidence>
<dbReference type="RefSeq" id="XP_056491551.1">
    <property type="nucleotide sequence ID" value="XM_056628817.1"/>
</dbReference>
<dbReference type="SMART" id="SM00066">
    <property type="entry name" value="GAL4"/>
    <property type="match status" value="1"/>
</dbReference>
<gene>
    <name evidence="8" type="ORF">N7509_004180</name>
</gene>
<dbReference type="AlphaFoldDB" id="A0A9X0BC66"/>
<feature type="region of interest" description="Disordered" evidence="6">
    <location>
        <begin position="52"/>
        <end position="76"/>
    </location>
</feature>
<dbReference type="GO" id="GO:0008270">
    <property type="term" value="F:zinc ion binding"/>
    <property type="evidence" value="ECO:0007669"/>
    <property type="project" value="InterPro"/>
</dbReference>
<dbReference type="EMBL" id="JAPZBU010000005">
    <property type="protein sequence ID" value="KAJ5404309.1"/>
    <property type="molecule type" value="Genomic_DNA"/>
</dbReference>
<protein>
    <recommendedName>
        <fullName evidence="7">Zn(2)-C6 fungal-type domain-containing protein</fullName>
    </recommendedName>
</protein>
<keyword evidence="2" id="KW-0805">Transcription regulation</keyword>
<feature type="compositionally biased region" description="Polar residues" evidence="6">
    <location>
        <begin position="52"/>
        <end position="73"/>
    </location>
</feature>
<organism evidence="8 9">
    <name type="scientific">Penicillium cosmopolitanum</name>
    <dbReference type="NCBI Taxonomy" id="1131564"/>
    <lineage>
        <taxon>Eukaryota</taxon>
        <taxon>Fungi</taxon>
        <taxon>Dikarya</taxon>
        <taxon>Ascomycota</taxon>
        <taxon>Pezizomycotina</taxon>
        <taxon>Eurotiomycetes</taxon>
        <taxon>Eurotiomycetidae</taxon>
        <taxon>Eurotiales</taxon>
        <taxon>Aspergillaceae</taxon>
        <taxon>Penicillium</taxon>
    </lineage>
</organism>
<dbReference type="InterPro" id="IPR007219">
    <property type="entry name" value="XnlR_reg_dom"/>
</dbReference>
<dbReference type="GO" id="GO:0006351">
    <property type="term" value="P:DNA-templated transcription"/>
    <property type="evidence" value="ECO:0007669"/>
    <property type="project" value="InterPro"/>
</dbReference>
<sequence length="748" mass="84437">MSQGSAMSPTGRRKGVRKGTHSCRECRRRKVRCRFAKPDDIVCVTCTARGTSCYSQDSISPTTSRPPQKQQQDGEVMDRLQRLEAAMESLIGEIRQSRETSGMHSTPTIEFTNDLPMSYKSPATNDILVGRTVEETPTAAIFSIRDMLDEHSRGSSASHQKLNINKPTASFQDRRHRDVCKLLFNLFPSQQVMSDLVSASPGSNFVSTFFYSQHEILQGNFQKPTDLAIRPSEDSHPVVLAKHLFKLMICVQHLQPDCSSFTRETQESLKKSAVDVVSRVSEVLHSTDDICVSLQGLECLLLLAIFQLNAGNLRRSWLTVRRALNISQILGLDNGKIARLQKFDKRLSPGANSSSEWIWHRVTFFDRYLSLLFGLPPGTKDDPFTNLSDSETYTPMDTLERNYTVLTGLIIERNSIKSSNEAFASTQLIDCKLDSVAEEMGTEWWEPTHPHMVGSFFEKISRISKTLLQIHHYTLKVFLHLPHLFQREPGLRSHNPRFRYSRDICATASRSILRLFMPYRNLNSSASACRHVDHSALIGAMTLLMAYLADEPPHIEEGHTPTTQRQEDSRLLESVQARFQVLARENEDAICHETSDVISRLMPIVTWTERSGFEGHGDQIPQTTPPIKLDVPYIGVITIKPWVLDATRINIERPVSSSIQGWVPDLNVTRDENESQVAHYFSTEEISAFQDVPTTSTSSSTMVSLNDDPTESSMFPNVAADMMEWSLQGIDTNFWNLVQEGIEPEVLL</sequence>
<proteinExistence type="predicted"/>
<keyword evidence="3" id="KW-0238">DNA-binding</keyword>
<dbReference type="InterPro" id="IPR036864">
    <property type="entry name" value="Zn2-C6_fun-type_DNA-bd_sf"/>
</dbReference>
<evidence type="ECO:0000256" key="5">
    <source>
        <dbReference type="ARBA" id="ARBA00023242"/>
    </source>
</evidence>
<name>A0A9X0BC66_9EURO</name>
<dbReference type="PANTHER" id="PTHR47840">
    <property type="entry name" value="ZN(II)2CYS6 TRANSCRIPTION FACTOR (EUROFUNG)-RELATED"/>
    <property type="match status" value="1"/>
</dbReference>
<keyword evidence="4" id="KW-0804">Transcription</keyword>
<dbReference type="OrthoDB" id="5392779at2759"/>
<feature type="compositionally biased region" description="Basic residues" evidence="6">
    <location>
        <begin position="11"/>
        <end position="21"/>
    </location>
</feature>
<keyword evidence="5" id="KW-0539">Nucleus</keyword>
<dbReference type="Pfam" id="PF00172">
    <property type="entry name" value="Zn_clus"/>
    <property type="match status" value="1"/>
</dbReference>
<dbReference type="PROSITE" id="PS50048">
    <property type="entry name" value="ZN2_CY6_FUNGAL_2"/>
    <property type="match status" value="1"/>
</dbReference>
<evidence type="ECO:0000256" key="6">
    <source>
        <dbReference type="SAM" id="MobiDB-lite"/>
    </source>
</evidence>
<dbReference type="GO" id="GO:0003677">
    <property type="term" value="F:DNA binding"/>
    <property type="evidence" value="ECO:0007669"/>
    <property type="project" value="UniProtKB-KW"/>
</dbReference>
<feature type="domain" description="Zn(2)-C6 fungal-type" evidence="7">
    <location>
        <begin position="22"/>
        <end position="53"/>
    </location>
</feature>
<dbReference type="Proteomes" id="UP001147747">
    <property type="component" value="Unassembled WGS sequence"/>
</dbReference>
<evidence type="ECO:0000256" key="4">
    <source>
        <dbReference type="ARBA" id="ARBA00023163"/>
    </source>
</evidence>
<evidence type="ECO:0000256" key="2">
    <source>
        <dbReference type="ARBA" id="ARBA00023015"/>
    </source>
</evidence>
<keyword evidence="9" id="KW-1185">Reference proteome</keyword>
<dbReference type="Pfam" id="PF04082">
    <property type="entry name" value="Fungal_trans"/>
    <property type="match status" value="1"/>
</dbReference>
<dbReference type="GeneID" id="81367797"/>
<dbReference type="PANTHER" id="PTHR47840:SF1">
    <property type="entry name" value="ZN(II)2CYS6 TRANSCRIPTION FACTOR (EUROFUNG)"/>
    <property type="match status" value="1"/>
</dbReference>
<dbReference type="SUPFAM" id="SSF57701">
    <property type="entry name" value="Zn2/Cys6 DNA-binding domain"/>
    <property type="match status" value="1"/>
</dbReference>
<comment type="caution">
    <text evidence="8">The sequence shown here is derived from an EMBL/GenBank/DDBJ whole genome shotgun (WGS) entry which is preliminary data.</text>
</comment>
<evidence type="ECO:0000259" key="7">
    <source>
        <dbReference type="PROSITE" id="PS50048"/>
    </source>
</evidence>
<keyword evidence="1" id="KW-0479">Metal-binding</keyword>
<evidence type="ECO:0000256" key="3">
    <source>
        <dbReference type="ARBA" id="ARBA00023125"/>
    </source>
</evidence>